<reference evidence="1 2" key="1">
    <citation type="submission" date="2011-06" db="EMBL/GenBank/DDBJ databases">
        <title>The Genome Sequence of Fusarium oxysporum FOSC 3-a.</title>
        <authorList>
            <consortium name="The Broad Institute Genome Sequencing Platform"/>
            <person name="Ma L.-J."/>
            <person name="Gale L.R."/>
            <person name="Schwartz D.C."/>
            <person name="Zhou S."/>
            <person name="Corby-Kistler H."/>
            <person name="Young S.K."/>
            <person name="Zeng Q."/>
            <person name="Gargeya S."/>
            <person name="Fitzgerald M."/>
            <person name="Haas B."/>
            <person name="Abouelleil A."/>
            <person name="Alvarado L."/>
            <person name="Arachchi H.M."/>
            <person name="Berlin A."/>
            <person name="Brown A."/>
            <person name="Chapman S.B."/>
            <person name="Chen Z."/>
            <person name="Dunbar C."/>
            <person name="Freedman E."/>
            <person name="Gearin G."/>
            <person name="Gellesch M."/>
            <person name="Goldberg J."/>
            <person name="Griggs A."/>
            <person name="Gujja S."/>
            <person name="Heiman D."/>
            <person name="Howarth C."/>
            <person name="Larson L."/>
            <person name="Lui A."/>
            <person name="MacDonald P.J.P."/>
            <person name="Mehta T."/>
            <person name="Montmayeur A."/>
            <person name="Murphy C."/>
            <person name="Neiman D."/>
            <person name="Pearson M."/>
            <person name="Priest M."/>
            <person name="Roberts A."/>
            <person name="Saif S."/>
            <person name="Shea T."/>
            <person name="Shenoy N."/>
            <person name="Sisk P."/>
            <person name="Stolte C."/>
            <person name="Sykes S."/>
            <person name="Wortman J."/>
            <person name="Nusbaum C."/>
            <person name="Birren B."/>
        </authorList>
    </citation>
    <scope>NUCLEOTIDE SEQUENCE [LARGE SCALE GENOMIC DNA]</scope>
    <source>
        <strain evidence="2">FOSC 3-a</strain>
    </source>
</reference>
<name>W9HTB2_FUSOX</name>
<dbReference type="AlphaFoldDB" id="W9HTB2"/>
<evidence type="ECO:0000313" key="1">
    <source>
        <dbReference type="EMBL" id="EWY85542.1"/>
    </source>
</evidence>
<accession>W9HTB2</accession>
<organism evidence="1 2">
    <name type="scientific">Fusarium oxysporum NRRL 32931</name>
    <dbReference type="NCBI Taxonomy" id="660029"/>
    <lineage>
        <taxon>Eukaryota</taxon>
        <taxon>Fungi</taxon>
        <taxon>Dikarya</taxon>
        <taxon>Ascomycota</taxon>
        <taxon>Pezizomycotina</taxon>
        <taxon>Sordariomycetes</taxon>
        <taxon>Hypocreomycetidae</taxon>
        <taxon>Hypocreales</taxon>
        <taxon>Nectriaceae</taxon>
        <taxon>Fusarium</taxon>
        <taxon>Fusarium oxysporum species complex</taxon>
    </lineage>
</organism>
<dbReference type="Proteomes" id="UP000030753">
    <property type="component" value="Unassembled WGS sequence"/>
</dbReference>
<proteinExistence type="predicted"/>
<dbReference type="HOGENOM" id="CLU_3351103_0_0_1"/>
<gene>
    <name evidence="1" type="ORF">FOYG_12692</name>
</gene>
<protein>
    <submittedName>
        <fullName evidence="1">Uncharacterized protein</fullName>
    </submittedName>
</protein>
<dbReference type="EMBL" id="JH717846">
    <property type="protein sequence ID" value="EWY85542.1"/>
    <property type="molecule type" value="Genomic_DNA"/>
</dbReference>
<evidence type="ECO:0000313" key="2">
    <source>
        <dbReference type="Proteomes" id="UP000030753"/>
    </source>
</evidence>
<sequence length="37" mass="4590">MSNFSGFWKDFCNKMKRIQVFNQLHNNRPTTESLKWR</sequence>